<gene>
    <name evidence="11" type="ordered locus">Nhal_1103</name>
</gene>
<dbReference type="InterPro" id="IPR016047">
    <property type="entry name" value="M23ase_b-sheet_dom"/>
</dbReference>
<evidence type="ECO:0000259" key="9">
    <source>
        <dbReference type="Pfam" id="PF01551"/>
    </source>
</evidence>
<dbReference type="Gene3D" id="3.10.450.350">
    <property type="match status" value="2"/>
</dbReference>
<dbReference type="Proteomes" id="UP000001844">
    <property type="component" value="Chromosome"/>
</dbReference>
<keyword evidence="3" id="KW-0645">Protease</keyword>
<comment type="subcellular location">
    <subcellularLocation>
        <location evidence="2">Cell envelope</location>
    </subcellularLocation>
</comment>
<dbReference type="PANTHER" id="PTHR21666">
    <property type="entry name" value="PEPTIDASE-RELATED"/>
    <property type="match status" value="1"/>
</dbReference>
<dbReference type="OrthoDB" id="9805070at2"/>
<keyword evidence="8" id="KW-0472">Membrane</keyword>
<comment type="cofactor">
    <cofactor evidence="1">
        <name>Zn(2+)</name>
        <dbReference type="ChEBI" id="CHEBI:29105"/>
    </cofactor>
</comment>
<dbReference type="eggNOG" id="COG0739">
    <property type="taxonomic scope" value="Bacteria"/>
</dbReference>
<evidence type="ECO:0000256" key="2">
    <source>
        <dbReference type="ARBA" id="ARBA00004196"/>
    </source>
</evidence>
<name>D5BZ62_NITHN</name>
<feature type="domain" description="M23ase beta-sheet core" evidence="9">
    <location>
        <begin position="336"/>
        <end position="432"/>
    </location>
</feature>
<evidence type="ECO:0000259" key="10">
    <source>
        <dbReference type="Pfam" id="PF19425"/>
    </source>
</evidence>
<dbReference type="eggNOG" id="COG3061">
    <property type="taxonomic scope" value="Bacteria"/>
</dbReference>
<reference evidence="12" key="1">
    <citation type="submission" date="2010-04" db="EMBL/GenBank/DDBJ databases">
        <title>Complete genome sequence of Nitrosococcus halophilus Nc4, a salt-adapted, aerobic obligate ammonia-oxidizing sulfur purple bacterium.</title>
        <authorList>
            <consortium name="US DOE Joint Genome Institute"/>
            <person name="Campbell M.A."/>
            <person name="Malfatti S.A."/>
            <person name="Chain P.S.G."/>
            <person name="Heidelberg J.F."/>
            <person name="Ward B.B."/>
            <person name="Klotz M.G."/>
        </authorList>
    </citation>
    <scope>NUCLEOTIDE SEQUENCE [LARGE SCALE GENOMIC DNA]</scope>
    <source>
        <strain evidence="12">Nc4</strain>
    </source>
</reference>
<keyword evidence="7" id="KW-0482">Metalloprotease</keyword>
<dbReference type="SUPFAM" id="SSF51261">
    <property type="entry name" value="Duplicated hybrid motif"/>
    <property type="match status" value="1"/>
</dbReference>
<dbReference type="RefSeq" id="WP_013032167.1">
    <property type="nucleotide sequence ID" value="NC_013960.1"/>
</dbReference>
<evidence type="ECO:0000256" key="8">
    <source>
        <dbReference type="SAM" id="Phobius"/>
    </source>
</evidence>
<evidence type="ECO:0000256" key="5">
    <source>
        <dbReference type="ARBA" id="ARBA00022801"/>
    </source>
</evidence>
<dbReference type="CDD" id="cd12797">
    <property type="entry name" value="M23_peptidase"/>
    <property type="match status" value="1"/>
</dbReference>
<dbReference type="PANTHER" id="PTHR21666:SF288">
    <property type="entry name" value="CELL DIVISION PROTEIN YTFB"/>
    <property type="match status" value="1"/>
</dbReference>
<dbReference type="Pfam" id="PF01551">
    <property type="entry name" value="Peptidase_M23"/>
    <property type="match status" value="1"/>
</dbReference>
<dbReference type="MEROPS" id="M23.009"/>
<dbReference type="FunFam" id="2.70.70.10:FF:000002">
    <property type="entry name" value="Murein DD-endopeptidase MepM"/>
    <property type="match status" value="1"/>
</dbReference>
<proteinExistence type="predicted"/>
<evidence type="ECO:0000256" key="4">
    <source>
        <dbReference type="ARBA" id="ARBA00022723"/>
    </source>
</evidence>
<dbReference type="AlphaFoldDB" id="D5BZ62"/>
<dbReference type="HOGENOM" id="CLU_026846_4_1_6"/>
<evidence type="ECO:0000313" key="12">
    <source>
        <dbReference type="Proteomes" id="UP000001844"/>
    </source>
</evidence>
<dbReference type="Pfam" id="PF19425">
    <property type="entry name" value="Csd3_N2"/>
    <property type="match status" value="1"/>
</dbReference>
<organism evidence="11 12">
    <name type="scientific">Nitrosococcus halophilus (strain Nc4)</name>
    <dbReference type="NCBI Taxonomy" id="472759"/>
    <lineage>
        <taxon>Bacteria</taxon>
        <taxon>Pseudomonadati</taxon>
        <taxon>Pseudomonadota</taxon>
        <taxon>Gammaproteobacteria</taxon>
        <taxon>Chromatiales</taxon>
        <taxon>Chromatiaceae</taxon>
        <taxon>Nitrosococcus</taxon>
    </lineage>
</organism>
<keyword evidence="6" id="KW-0862">Zinc</keyword>
<feature type="transmembrane region" description="Helical" evidence="8">
    <location>
        <begin position="31"/>
        <end position="52"/>
    </location>
</feature>
<dbReference type="KEGG" id="nhl:Nhal_1103"/>
<keyword evidence="8" id="KW-0812">Transmembrane</keyword>
<keyword evidence="8" id="KW-1133">Transmembrane helix</keyword>
<keyword evidence="4" id="KW-0479">Metal-binding</keyword>
<dbReference type="GO" id="GO:0004222">
    <property type="term" value="F:metalloendopeptidase activity"/>
    <property type="evidence" value="ECO:0007669"/>
    <property type="project" value="TreeGrafter"/>
</dbReference>
<dbReference type="GO" id="GO:0046872">
    <property type="term" value="F:metal ion binding"/>
    <property type="evidence" value="ECO:0007669"/>
    <property type="project" value="UniProtKB-KW"/>
</dbReference>
<dbReference type="InterPro" id="IPR045834">
    <property type="entry name" value="Csd3_N2"/>
</dbReference>
<evidence type="ECO:0000256" key="7">
    <source>
        <dbReference type="ARBA" id="ARBA00023049"/>
    </source>
</evidence>
<evidence type="ECO:0000256" key="3">
    <source>
        <dbReference type="ARBA" id="ARBA00022670"/>
    </source>
</evidence>
<protein>
    <submittedName>
        <fullName evidence="11">Peptidase M23</fullName>
    </submittedName>
</protein>
<dbReference type="Gene3D" id="2.70.70.10">
    <property type="entry name" value="Glucose Permease (Domain IIA)"/>
    <property type="match status" value="1"/>
</dbReference>
<evidence type="ECO:0000256" key="1">
    <source>
        <dbReference type="ARBA" id="ARBA00001947"/>
    </source>
</evidence>
<dbReference type="InterPro" id="IPR011055">
    <property type="entry name" value="Dup_hybrid_motif"/>
</dbReference>
<dbReference type="STRING" id="472759.Nhal_1103"/>
<dbReference type="GO" id="GO:0006508">
    <property type="term" value="P:proteolysis"/>
    <property type="evidence" value="ECO:0007669"/>
    <property type="project" value="UniProtKB-KW"/>
</dbReference>
<dbReference type="InterPro" id="IPR050570">
    <property type="entry name" value="Cell_wall_metabolism_enzyme"/>
</dbReference>
<accession>D5BZ62</accession>
<dbReference type="EMBL" id="CP001798">
    <property type="protein sequence ID" value="ADE14275.1"/>
    <property type="molecule type" value="Genomic_DNA"/>
</dbReference>
<sequence>MIDKDYRYYIHKTKNRGAYWHKKYRHRKKHVPWILTLGCISLLSIGIGLTLYGRELSAYPTRPLTQIDHLTLGTIAAGTIAARQPLPTQKPAAIAAKPHAITPDLHNWQNITIKKGDNLSRIFSRLGLSPRQVHEVMSLGNPVRPLALLRPGQLLQIALKGDNDSRQLAALRLNFSPIEYLEVQAKDDKFQAKRISRNVQTRLETVTGTVENSLFKDGLQAGLTNKQIMELTQIFGWDIDFALDLRSGDNFKVLFEEHYLQDKKVQNGPIVAAEFTNRGKTFRAIRYPDGNGHSAYYTPAGLSMRKAFLRTPVNYSRISSHFNLQRKHPVLNRIRAHKGVDYAAPIGTPVKAAGDGKVVFVGRKGGYGKAVILQHGTKYSTLYGHLSRFKRGLKVGARISQGEVIAYVGQTGLATGPHLHYEFLVNGVHRNPLTVKLPQANPIPSQLQQDFQRHATKLVAQLDAADNTTVVLNQSLNSQPN</sequence>
<evidence type="ECO:0000313" key="11">
    <source>
        <dbReference type="EMBL" id="ADE14275.1"/>
    </source>
</evidence>
<dbReference type="GO" id="GO:0030313">
    <property type="term" value="C:cell envelope"/>
    <property type="evidence" value="ECO:0007669"/>
    <property type="project" value="UniProtKB-SubCell"/>
</dbReference>
<keyword evidence="5" id="KW-0378">Hydrolase</keyword>
<evidence type="ECO:0000256" key="6">
    <source>
        <dbReference type="ARBA" id="ARBA00022833"/>
    </source>
</evidence>
<keyword evidence="12" id="KW-1185">Reference proteome</keyword>
<feature type="domain" description="Csd3-like second N-terminal" evidence="10">
    <location>
        <begin position="204"/>
        <end position="323"/>
    </location>
</feature>